<dbReference type="OrthoDB" id="3787063at2759"/>
<reference evidence="2 3" key="1">
    <citation type="journal article" date="2012" name="BMC Genomics">
        <title>Tools to kill: Genome of one of the most destructive plant pathogenic fungi Macrophomina phaseolina.</title>
        <authorList>
            <person name="Islam M.S."/>
            <person name="Haque M.S."/>
            <person name="Islam M.M."/>
            <person name="Emdad E.M."/>
            <person name="Halim A."/>
            <person name="Hossen Q.M.M."/>
            <person name="Hossain M.Z."/>
            <person name="Ahmed B."/>
            <person name="Rahim S."/>
            <person name="Rahman M.S."/>
            <person name="Alam M.M."/>
            <person name="Hou S."/>
            <person name="Wan X."/>
            <person name="Saito J.A."/>
            <person name="Alam M."/>
        </authorList>
    </citation>
    <scope>NUCLEOTIDE SEQUENCE [LARGE SCALE GENOMIC DNA]</scope>
    <source>
        <strain evidence="2 3">MS6</strain>
    </source>
</reference>
<feature type="region of interest" description="Disordered" evidence="1">
    <location>
        <begin position="400"/>
        <end position="422"/>
    </location>
</feature>
<evidence type="ECO:0008006" key="4">
    <source>
        <dbReference type="Google" id="ProtNLM"/>
    </source>
</evidence>
<evidence type="ECO:0000256" key="1">
    <source>
        <dbReference type="SAM" id="MobiDB-lite"/>
    </source>
</evidence>
<name>K2RZR6_MACPH</name>
<dbReference type="Gene3D" id="1.25.40.20">
    <property type="entry name" value="Ankyrin repeat-containing domain"/>
    <property type="match status" value="1"/>
</dbReference>
<dbReference type="AlphaFoldDB" id="K2RZR6"/>
<evidence type="ECO:0000313" key="3">
    <source>
        <dbReference type="Proteomes" id="UP000007129"/>
    </source>
</evidence>
<protein>
    <recommendedName>
        <fullName evidence="4">Fungal N-terminal domain-containing protein</fullName>
    </recommendedName>
</protein>
<evidence type="ECO:0000313" key="2">
    <source>
        <dbReference type="EMBL" id="EKG09935.1"/>
    </source>
</evidence>
<dbReference type="Proteomes" id="UP000007129">
    <property type="component" value="Unassembled WGS sequence"/>
</dbReference>
<accession>K2RZR6</accession>
<dbReference type="InterPro" id="IPR036770">
    <property type="entry name" value="Ankyrin_rpt-contain_sf"/>
</dbReference>
<dbReference type="eggNOG" id="ENOG502SZK6">
    <property type="taxonomic scope" value="Eukaryota"/>
</dbReference>
<dbReference type="HOGENOM" id="CLU_337087_0_0_1"/>
<comment type="caution">
    <text evidence="2">The sequence shown here is derived from an EMBL/GenBank/DDBJ whole genome shotgun (WGS) entry which is preliminary data.</text>
</comment>
<organism evidence="2 3">
    <name type="scientific">Macrophomina phaseolina (strain MS6)</name>
    <name type="common">Charcoal rot fungus</name>
    <dbReference type="NCBI Taxonomy" id="1126212"/>
    <lineage>
        <taxon>Eukaryota</taxon>
        <taxon>Fungi</taxon>
        <taxon>Dikarya</taxon>
        <taxon>Ascomycota</taxon>
        <taxon>Pezizomycotina</taxon>
        <taxon>Dothideomycetes</taxon>
        <taxon>Dothideomycetes incertae sedis</taxon>
        <taxon>Botryosphaeriales</taxon>
        <taxon>Botryosphaeriaceae</taxon>
        <taxon>Macrophomina</taxon>
    </lineage>
</organism>
<proteinExistence type="predicted"/>
<dbReference type="InParanoid" id="K2RZR6"/>
<dbReference type="VEuPathDB" id="FungiDB:MPH_12987"/>
<sequence length="865" mass="96320">MAPSEAVSTVANAFSVVGLADIVFKYGQEVYETLAKIQRAPQEISELLGEVKEIEGNVARIRILLSDFEESSFPQHEKQAIHSIEALLSRCHQELLFIRKLAKEAISAAKDGWFAQFSISTSWVWNEQDIALSRRRLARLREEMNSMLTLVGRRNDIIIHTEIKNTRADLAQASSDSSAALAHLTTVTNTVGEKIDSVSTGMRAFAQEGKSVWNDFNTAISDTQHVAKVGTAKVQRQLTIAASNSKTHYSLVRKEIVSGTRLVHNDLRAVSKGIRHSRRQQARQQSSATTQIMGKMEEMETKMMQSIATLSLTQTAEGAFTFEGKNVESVTLPLMLLHSQLLKALPILRSEGKIPVSQAEASWIQQQFEAVLAASHEISAKAAGLYAVAKGRAAVAIQPSGWQSNTGSEPQEHAQTAQSNTQHGAVQLKPGFWYDTGHHEMPAGVIDFMVTRVVNDEEHLKHESFRSITFSFMPNPDLWVTGISATFTKDRIYGSRPVLPSLRIWNVVPRNSAAFSAVASNDVKELRRLFDTRSASPFDRTPDGHSLAAEAVRHRHYEVFELLLRQGAGIHELQWAYDDFGNASRTNSTADYINNSRIFSLVETYVPDLFFCFKDLDHFVNIFRVMPLEVREAISNPCASSIDATALFGPFINLMNFQASLEPDTVFSASTAILVLICDSRTNITRKSDFTSGMSRVLATHGLPRRITVDSSGRCGFHVALDALKEGYHTNELAIPFFVLSLENGYPANLADKQGRTPTDAVRLSARKLLVWKEAVHRAGYRYEELHCGDGTTLYELVEDLLGNPRNIPDDRKLLEACGMDQLGGLAEAILMDSSLLREAWFYGIEDDGFLLLDSLDIRDYWYIF</sequence>
<dbReference type="EMBL" id="AHHD01000557">
    <property type="protein sequence ID" value="EKG09935.1"/>
    <property type="molecule type" value="Genomic_DNA"/>
</dbReference>
<gene>
    <name evidence="2" type="ORF">MPH_12987</name>
</gene>